<dbReference type="PANTHER" id="PTHR30244:SF34">
    <property type="entry name" value="DTDP-4-AMINO-4,6-DIDEOXYGALACTOSE TRANSAMINASE"/>
    <property type="match status" value="1"/>
</dbReference>
<evidence type="ECO:0000313" key="5">
    <source>
        <dbReference type="Proteomes" id="UP000178632"/>
    </source>
</evidence>
<accession>A0A1G2ILU0</accession>
<evidence type="ECO:0000256" key="2">
    <source>
        <dbReference type="PIRSR" id="PIRSR000390-2"/>
    </source>
</evidence>
<dbReference type="GO" id="GO:0008483">
    <property type="term" value="F:transaminase activity"/>
    <property type="evidence" value="ECO:0007669"/>
    <property type="project" value="TreeGrafter"/>
</dbReference>
<dbReference type="PANTHER" id="PTHR30244">
    <property type="entry name" value="TRANSAMINASE"/>
    <property type="match status" value="1"/>
</dbReference>
<evidence type="ECO:0008006" key="6">
    <source>
        <dbReference type="Google" id="ProtNLM"/>
    </source>
</evidence>
<gene>
    <name evidence="4" type="ORF">A3G45_03320</name>
</gene>
<dbReference type="PIRSF" id="PIRSF000390">
    <property type="entry name" value="PLP_StrS"/>
    <property type="match status" value="1"/>
</dbReference>
<dbReference type="InterPro" id="IPR015421">
    <property type="entry name" value="PyrdxlP-dep_Trfase_major"/>
</dbReference>
<dbReference type="InterPro" id="IPR000653">
    <property type="entry name" value="DegT/StrS_aminotransferase"/>
</dbReference>
<name>A0A1G2ILU0_9BACT</name>
<dbReference type="Pfam" id="PF01041">
    <property type="entry name" value="DegT_DnrJ_EryC1"/>
    <property type="match status" value="2"/>
</dbReference>
<reference evidence="4 5" key="1">
    <citation type="journal article" date="2016" name="Nat. Commun.">
        <title>Thousands of microbial genomes shed light on interconnected biogeochemical processes in an aquifer system.</title>
        <authorList>
            <person name="Anantharaman K."/>
            <person name="Brown C.T."/>
            <person name="Hug L.A."/>
            <person name="Sharon I."/>
            <person name="Castelle C.J."/>
            <person name="Probst A.J."/>
            <person name="Thomas B.C."/>
            <person name="Singh A."/>
            <person name="Wilkins M.J."/>
            <person name="Karaoz U."/>
            <person name="Brodie E.L."/>
            <person name="Williams K.H."/>
            <person name="Hubbard S.S."/>
            <person name="Banfield J.F."/>
        </authorList>
    </citation>
    <scope>NUCLEOTIDE SEQUENCE [LARGE SCALE GENOMIC DNA]</scope>
</reference>
<dbReference type="EMBL" id="MHPE01000045">
    <property type="protein sequence ID" value="OGZ75675.1"/>
    <property type="molecule type" value="Genomic_DNA"/>
</dbReference>
<dbReference type="InterPro" id="IPR015424">
    <property type="entry name" value="PyrdxlP-dep_Trfase"/>
</dbReference>
<dbReference type="GO" id="GO:0030170">
    <property type="term" value="F:pyridoxal phosphate binding"/>
    <property type="evidence" value="ECO:0007669"/>
    <property type="project" value="TreeGrafter"/>
</dbReference>
<dbReference type="GO" id="GO:0000271">
    <property type="term" value="P:polysaccharide biosynthetic process"/>
    <property type="evidence" value="ECO:0007669"/>
    <property type="project" value="TreeGrafter"/>
</dbReference>
<keyword evidence="2 3" id="KW-0663">Pyridoxal phosphate</keyword>
<evidence type="ECO:0000256" key="3">
    <source>
        <dbReference type="RuleBase" id="RU004508"/>
    </source>
</evidence>
<protein>
    <recommendedName>
        <fullName evidence="6">DegT/DnrJ/EryC1/StrS aminotransferase</fullName>
    </recommendedName>
</protein>
<evidence type="ECO:0000313" key="4">
    <source>
        <dbReference type="EMBL" id="OGZ75675.1"/>
    </source>
</evidence>
<proteinExistence type="inferred from homology"/>
<dbReference type="Gene3D" id="3.90.1150.10">
    <property type="entry name" value="Aspartate Aminotransferase, domain 1"/>
    <property type="match status" value="1"/>
</dbReference>
<feature type="modified residue" description="N6-(pyridoxal phosphate)lysine" evidence="2">
    <location>
        <position position="190"/>
    </location>
</feature>
<feature type="active site" description="Proton acceptor" evidence="1">
    <location>
        <position position="190"/>
    </location>
</feature>
<dbReference type="InterPro" id="IPR015422">
    <property type="entry name" value="PyrdxlP-dep_Trfase_small"/>
</dbReference>
<dbReference type="Proteomes" id="UP000178632">
    <property type="component" value="Unassembled WGS sequence"/>
</dbReference>
<organism evidence="4 5">
    <name type="scientific">Candidatus Staskawiczbacteria bacterium RIFCSPLOWO2_12_FULL_37_15</name>
    <dbReference type="NCBI Taxonomy" id="1802218"/>
    <lineage>
        <taxon>Bacteria</taxon>
        <taxon>Candidatus Staskawicziibacteriota</taxon>
    </lineage>
</organism>
<comment type="similarity">
    <text evidence="3">Belongs to the DegT/DnrJ/EryC1 family.</text>
</comment>
<dbReference type="Gene3D" id="3.40.640.10">
    <property type="entry name" value="Type I PLP-dependent aspartate aminotransferase-like (Major domain)"/>
    <property type="match status" value="1"/>
</dbReference>
<dbReference type="AlphaFoldDB" id="A0A1G2ILU0"/>
<sequence>MSNYFKPISISLSPNVEKDDLRLALNLIIRPWLWKRGKGIKGLEDEFKKYLAVKHAVSFNSGRSALYAILKTLNLAGQDEVLLQAFTCNAVPNPVLWAGLVPIYVDCNKENFNIDIEALKEKLIKNPNAKILIVQHTFGLPANMDELDFIVQQNDLILIEDCAHSLGAEWKGKRVGTFGKVAFFSFSRDKVISSVYGGMAVTNDDKLEQALRQAQGKMGLPNPFWIFQQILHPIFLNYIILPVYNFWDLGKIFLVLSQWFHVLSKAVSWQEKRGQRPDYFPKALPNALALMALNQFNKLDKFFAHRKRLFDYYRENLKNTQFVLPAENTQSKPSYLRFTIKHKNAHEIIYDAWHKQNILLGDWYTTPIAPFDTKLDQMKYKKGSCPTAEKLSNETLNLPTHINISQNAADRIINFFKKF</sequence>
<evidence type="ECO:0000256" key="1">
    <source>
        <dbReference type="PIRSR" id="PIRSR000390-1"/>
    </source>
</evidence>
<dbReference type="SUPFAM" id="SSF53383">
    <property type="entry name" value="PLP-dependent transferases"/>
    <property type="match status" value="1"/>
</dbReference>
<comment type="caution">
    <text evidence="4">The sequence shown here is derived from an EMBL/GenBank/DDBJ whole genome shotgun (WGS) entry which is preliminary data.</text>
</comment>